<protein>
    <submittedName>
        <fullName evidence="3">Tripartite-type tricarboxylate transporter, receptor component TctC</fullName>
    </submittedName>
</protein>
<dbReference type="AlphaFoldDB" id="A0A1T4UWY0"/>
<proteinExistence type="inferred from homology"/>
<evidence type="ECO:0000313" key="4">
    <source>
        <dbReference type="Proteomes" id="UP000242432"/>
    </source>
</evidence>
<dbReference type="PANTHER" id="PTHR42928:SF5">
    <property type="entry name" value="BLR1237 PROTEIN"/>
    <property type="match status" value="1"/>
</dbReference>
<dbReference type="Gene3D" id="3.40.190.150">
    <property type="entry name" value="Bordetella uptake gene, domain 1"/>
    <property type="match status" value="1"/>
</dbReference>
<dbReference type="Gene3D" id="3.40.190.10">
    <property type="entry name" value="Periplasmic binding protein-like II"/>
    <property type="match status" value="1"/>
</dbReference>
<gene>
    <name evidence="3" type="ORF">SAMN02745213_00141</name>
</gene>
<comment type="similarity">
    <text evidence="1">Belongs to the UPF0065 (bug) family.</text>
</comment>
<keyword evidence="2" id="KW-0732">Signal</keyword>
<organism evidence="3 4">
    <name type="scientific">Succinivibrio dextrinosolvens DSM 3072</name>
    <dbReference type="NCBI Taxonomy" id="1123324"/>
    <lineage>
        <taxon>Bacteria</taxon>
        <taxon>Pseudomonadati</taxon>
        <taxon>Pseudomonadota</taxon>
        <taxon>Gammaproteobacteria</taxon>
        <taxon>Aeromonadales</taxon>
        <taxon>Succinivibrionaceae</taxon>
        <taxon>Succinivibrio</taxon>
    </lineage>
</organism>
<keyword evidence="4" id="KW-1185">Reference proteome</keyword>
<dbReference type="RefSeq" id="WP_078927786.1">
    <property type="nucleotide sequence ID" value="NZ_FUXX01000002.1"/>
</dbReference>
<reference evidence="4" key="1">
    <citation type="submission" date="2017-02" db="EMBL/GenBank/DDBJ databases">
        <authorList>
            <person name="Varghese N."/>
            <person name="Submissions S."/>
        </authorList>
    </citation>
    <scope>NUCLEOTIDE SEQUENCE [LARGE SCALE GENOMIC DNA]</scope>
    <source>
        <strain evidence="4">DSM 3072</strain>
    </source>
</reference>
<sequence>MKKLTKLLCAATLIGAALNASAWEPSGDVKVIVAYKAGSGTDTGARVLASMAEKYIGKTLIINNMPGADGKIGWTALVQAKGDGQTIGFINLPTFTTLATLPNAPFKTSDVIPVCNHLTETGVVAVKADSPYKTLKDLVDAAKKNPNIRASTNGVKASNHTAAQLLAASADFKYKAIPYGGTADQLLALRQNEVDFTCAKVADVAQLIKGDTPELRVLGVFSENRLEALPNVPTLGECGYYNKWYGSARGIVVPKGTPKEVVDFYVDAFKKTAEDPAVIEAHKKAGLELDFMDDKAFGNLISEQETFCKDVVTNLYK</sequence>
<dbReference type="Proteomes" id="UP000242432">
    <property type="component" value="Unassembled WGS sequence"/>
</dbReference>
<dbReference type="EMBL" id="FUXX01000002">
    <property type="protein sequence ID" value="SKA57146.1"/>
    <property type="molecule type" value="Genomic_DNA"/>
</dbReference>
<feature type="chain" id="PRO_5013295614" evidence="2">
    <location>
        <begin position="23"/>
        <end position="317"/>
    </location>
</feature>
<evidence type="ECO:0000256" key="1">
    <source>
        <dbReference type="ARBA" id="ARBA00006987"/>
    </source>
</evidence>
<dbReference type="CDD" id="cd07012">
    <property type="entry name" value="PBP2_Bug_TTT"/>
    <property type="match status" value="1"/>
</dbReference>
<evidence type="ECO:0000256" key="2">
    <source>
        <dbReference type="SAM" id="SignalP"/>
    </source>
</evidence>
<feature type="signal peptide" evidence="2">
    <location>
        <begin position="1"/>
        <end position="22"/>
    </location>
</feature>
<keyword evidence="3" id="KW-0675">Receptor</keyword>
<dbReference type="STRING" id="83771.SAMN02910357_00760"/>
<dbReference type="InterPro" id="IPR005064">
    <property type="entry name" value="BUG"/>
</dbReference>
<dbReference type="PANTHER" id="PTHR42928">
    <property type="entry name" value="TRICARBOXYLATE-BINDING PROTEIN"/>
    <property type="match status" value="1"/>
</dbReference>
<dbReference type="SUPFAM" id="SSF53850">
    <property type="entry name" value="Periplasmic binding protein-like II"/>
    <property type="match status" value="1"/>
</dbReference>
<dbReference type="Pfam" id="PF03401">
    <property type="entry name" value="TctC"/>
    <property type="match status" value="1"/>
</dbReference>
<dbReference type="PIRSF" id="PIRSF017082">
    <property type="entry name" value="YflP"/>
    <property type="match status" value="1"/>
</dbReference>
<name>A0A1T4UWY0_9GAMM</name>
<dbReference type="InterPro" id="IPR042100">
    <property type="entry name" value="Bug_dom1"/>
</dbReference>
<accession>A0A1T4UWY0</accession>
<evidence type="ECO:0000313" key="3">
    <source>
        <dbReference type="EMBL" id="SKA57146.1"/>
    </source>
</evidence>